<name>A0AB38C548_9BURK</name>
<dbReference type="RefSeq" id="WP_139248237.1">
    <property type="nucleotide sequence ID" value="NZ_FPKH01000001.1"/>
</dbReference>
<dbReference type="Proteomes" id="UP000182489">
    <property type="component" value="Unassembled WGS sequence"/>
</dbReference>
<dbReference type="AlphaFoldDB" id="A0AB38C548"/>
<organism evidence="1 2">
    <name type="scientific">Janthinobacterium lividum</name>
    <dbReference type="NCBI Taxonomy" id="29581"/>
    <lineage>
        <taxon>Bacteria</taxon>
        <taxon>Pseudomonadati</taxon>
        <taxon>Pseudomonadota</taxon>
        <taxon>Betaproteobacteria</taxon>
        <taxon>Burkholderiales</taxon>
        <taxon>Oxalobacteraceae</taxon>
        <taxon>Janthinobacterium</taxon>
    </lineage>
</organism>
<proteinExistence type="predicted"/>
<protein>
    <recommendedName>
        <fullName evidence="3">Sigma-70 family RNA polymerase sigma factor</fullName>
    </recommendedName>
</protein>
<gene>
    <name evidence="1" type="ORF">SAMN03097694_1535</name>
</gene>
<sequence length="190" mass="21497">MTAMTQYGTPEETMLAYTNISARERQILQGVARRYIKGTHFTEPLDLMHEALYLTVEQRRRWPKSVNFEIYMVMTMRSIAGADRNKQLTQAASGIPVEDILEWSFLGENFHISAEETVLRAEERLADSISTKTILGQLRAGADRVAGDVLACLLSDMPAREIRSSLGLTVGAYDAARKRVLRKFKKSERL</sequence>
<evidence type="ECO:0008006" key="3">
    <source>
        <dbReference type="Google" id="ProtNLM"/>
    </source>
</evidence>
<accession>A0AB38C548</accession>
<evidence type="ECO:0000313" key="1">
    <source>
        <dbReference type="EMBL" id="SFX30098.1"/>
    </source>
</evidence>
<comment type="caution">
    <text evidence="1">The sequence shown here is derived from an EMBL/GenBank/DDBJ whole genome shotgun (WGS) entry which is preliminary data.</text>
</comment>
<evidence type="ECO:0000313" key="2">
    <source>
        <dbReference type="Proteomes" id="UP000182489"/>
    </source>
</evidence>
<reference evidence="1 2" key="1">
    <citation type="submission" date="2016-11" db="EMBL/GenBank/DDBJ databases">
        <authorList>
            <person name="Varghese N."/>
            <person name="Submissions S."/>
        </authorList>
    </citation>
    <scope>NUCLEOTIDE SEQUENCE [LARGE SCALE GENOMIC DNA]</scope>
    <source>
        <strain evidence="1 2">NFR18</strain>
    </source>
</reference>
<dbReference type="EMBL" id="FPKH01000001">
    <property type="protein sequence ID" value="SFX30098.1"/>
    <property type="molecule type" value="Genomic_DNA"/>
</dbReference>